<keyword evidence="5 8" id="KW-0472">Membrane</keyword>
<keyword evidence="3 8" id="KW-0812">Transmembrane</keyword>
<comment type="similarity">
    <text evidence="2">Belongs to the VAMP-associated protein (VAP) (TC 9.B.17) family.</text>
</comment>
<dbReference type="Gene3D" id="2.60.40.10">
    <property type="entry name" value="Immunoglobulins"/>
    <property type="match status" value="1"/>
</dbReference>
<comment type="caution">
    <text evidence="10">The sequence shown here is derived from an EMBL/GenBank/DDBJ whole genome shotgun (WGS) entry which is preliminary data.</text>
</comment>
<keyword evidence="11" id="KW-1185">Reference proteome</keyword>
<evidence type="ECO:0000313" key="10">
    <source>
        <dbReference type="EMBL" id="GAX22677.1"/>
    </source>
</evidence>
<dbReference type="InterPro" id="IPR016763">
    <property type="entry name" value="VAP"/>
</dbReference>
<dbReference type="PANTHER" id="PTHR10809:SF6">
    <property type="entry name" value="AT11025P-RELATED"/>
    <property type="match status" value="1"/>
</dbReference>
<comment type="subcellular location">
    <subcellularLocation>
        <location evidence="1">Membrane</location>
        <topology evidence="1">Single-pass type IV membrane protein</topology>
    </subcellularLocation>
</comment>
<evidence type="ECO:0000256" key="5">
    <source>
        <dbReference type="ARBA" id="ARBA00023136"/>
    </source>
</evidence>
<dbReference type="GO" id="GO:0061817">
    <property type="term" value="P:endoplasmic reticulum-plasma membrane tethering"/>
    <property type="evidence" value="ECO:0007669"/>
    <property type="project" value="TreeGrafter"/>
</dbReference>
<dbReference type="InParanoid" id="A0A1Z5K8X9"/>
<evidence type="ECO:0000256" key="7">
    <source>
        <dbReference type="SAM" id="MobiDB-lite"/>
    </source>
</evidence>
<evidence type="ECO:0000259" key="9">
    <source>
        <dbReference type="PROSITE" id="PS50202"/>
    </source>
</evidence>
<feature type="region of interest" description="Disordered" evidence="7">
    <location>
        <begin position="161"/>
        <end position="184"/>
    </location>
</feature>
<evidence type="ECO:0000256" key="1">
    <source>
        <dbReference type="ARBA" id="ARBA00004211"/>
    </source>
</evidence>
<evidence type="ECO:0000313" key="11">
    <source>
        <dbReference type="Proteomes" id="UP000198406"/>
    </source>
</evidence>
<feature type="compositionally biased region" description="Polar residues" evidence="7">
    <location>
        <begin position="173"/>
        <end position="184"/>
    </location>
</feature>
<proteinExistence type="inferred from homology"/>
<evidence type="ECO:0000256" key="6">
    <source>
        <dbReference type="SAM" id="Coils"/>
    </source>
</evidence>
<dbReference type="SUPFAM" id="SSF49354">
    <property type="entry name" value="PapD-like"/>
    <property type="match status" value="1"/>
</dbReference>
<dbReference type="GO" id="GO:0005886">
    <property type="term" value="C:plasma membrane"/>
    <property type="evidence" value="ECO:0007669"/>
    <property type="project" value="TreeGrafter"/>
</dbReference>
<name>A0A1Z5K8X9_FISSO</name>
<dbReference type="InterPro" id="IPR013783">
    <property type="entry name" value="Ig-like_fold"/>
</dbReference>
<reference evidence="10 11" key="1">
    <citation type="journal article" date="2015" name="Plant Cell">
        <title>Oil accumulation by the oleaginous diatom Fistulifera solaris as revealed by the genome and transcriptome.</title>
        <authorList>
            <person name="Tanaka T."/>
            <person name="Maeda Y."/>
            <person name="Veluchamy A."/>
            <person name="Tanaka M."/>
            <person name="Abida H."/>
            <person name="Marechal E."/>
            <person name="Bowler C."/>
            <person name="Muto M."/>
            <person name="Sunaga Y."/>
            <person name="Tanaka M."/>
            <person name="Yoshino T."/>
            <person name="Taniguchi T."/>
            <person name="Fukuda Y."/>
            <person name="Nemoto M."/>
            <person name="Matsumoto M."/>
            <person name="Wong P.S."/>
            <person name="Aburatani S."/>
            <person name="Fujibuchi W."/>
        </authorList>
    </citation>
    <scope>NUCLEOTIDE SEQUENCE [LARGE SCALE GENOMIC DNA]</scope>
    <source>
        <strain evidence="10 11">JPCC DA0580</strain>
    </source>
</reference>
<protein>
    <submittedName>
        <fullName evidence="10">Vesicle-associated membrane protein-associated protein A</fullName>
    </submittedName>
</protein>
<dbReference type="InterPro" id="IPR000535">
    <property type="entry name" value="MSP_dom"/>
</dbReference>
<dbReference type="EMBL" id="BDSP01000187">
    <property type="protein sequence ID" value="GAX22677.1"/>
    <property type="molecule type" value="Genomic_DNA"/>
</dbReference>
<dbReference type="OrthoDB" id="264603at2759"/>
<evidence type="ECO:0000256" key="2">
    <source>
        <dbReference type="ARBA" id="ARBA00008932"/>
    </source>
</evidence>
<dbReference type="InterPro" id="IPR008962">
    <property type="entry name" value="PapD-like_sf"/>
</dbReference>
<keyword evidence="6" id="KW-0175">Coiled coil</keyword>
<dbReference type="AlphaFoldDB" id="A0A1Z5K8X9"/>
<evidence type="ECO:0000256" key="8">
    <source>
        <dbReference type="SAM" id="Phobius"/>
    </source>
</evidence>
<keyword evidence="4 8" id="KW-1133">Transmembrane helix</keyword>
<dbReference type="GO" id="GO:0005789">
    <property type="term" value="C:endoplasmic reticulum membrane"/>
    <property type="evidence" value="ECO:0007669"/>
    <property type="project" value="InterPro"/>
</dbReference>
<dbReference type="PROSITE" id="PS50202">
    <property type="entry name" value="MSP"/>
    <property type="match status" value="1"/>
</dbReference>
<dbReference type="Proteomes" id="UP000198406">
    <property type="component" value="Unassembled WGS sequence"/>
</dbReference>
<dbReference type="Pfam" id="PF00635">
    <property type="entry name" value="Motile_Sperm"/>
    <property type="match status" value="1"/>
</dbReference>
<dbReference type="FunCoup" id="A0A1Z5K8X9">
    <property type="interactions" value="170"/>
</dbReference>
<sequence length="301" mass="32619">MYGYKLLSVDAVLDLNPDSTLQFTLSNQEQSPSCSLELRHPDASSAPIAFKVKTTQPRRYLVRPNQGLIEPGGAQTVQILLVEKEKNSLLQSYERLGQPTLDQSKDKFLVQSVAILDASKLASLKDYDELTSLWATVGNSPSTSTSAVANKKLHVKHVVAGNKKSGSGDGAHGNSSISREPIENLTQDQAKAELTNMRRKYDELVAFSVNLTAERDMLNNTLEQTKRDLNRELSKTAAQDNASGRGRAAGNGSAKPNAGVTFVLVFLLSMASFFGGIKLQEKGLVKNIPILGNLMTSGDEL</sequence>
<accession>A0A1Z5K8X9</accession>
<evidence type="ECO:0000256" key="3">
    <source>
        <dbReference type="ARBA" id="ARBA00022692"/>
    </source>
</evidence>
<dbReference type="PANTHER" id="PTHR10809">
    <property type="entry name" value="VESICLE-ASSOCIATED MEMBRANE PROTEIN-ASSOCIATED PROTEIN"/>
    <property type="match status" value="1"/>
</dbReference>
<feature type="coiled-coil region" evidence="6">
    <location>
        <begin position="208"/>
        <end position="239"/>
    </location>
</feature>
<organism evidence="10 11">
    <name type="scientific">Fistulifera solaris</name>
    <name type="common">Oleaginous diatom</name>
    <dbReference type="NCBI Taxonomy" id="1519565"/>
    <lineage>
        <taxon>Eukaryota</taxon>
        <taxon>Sar</taxon>
        <taxon>Stramenopiles</taxon>
        <taxon>Ochrophyta</taxon>
        <taxon>Bacillariophyta</taxon>
        <taxon>Bacillariophyceae</taxon>
        <taxon>Bacillariophycidae</taxon>
        <taxon>Naviculales</taxon>
        <taxon>Naviculaceae</taxon>
        <taxon>Fistulifera</taxon>
    </lineage>
</organism>
<dbReference type="GO" id="GO:0090158">
    <property type="term" value="P:endoplasmic reticulum membrane organization"/>
    <property type="evidence" value="ECO:0007669"/>
    <property type="project" value="TreeGrafter"/>
</dbReference>
<feature type="transmembrane region" description="Helical" evidence="8">
    <location>
        <begin position="258"/>
        <end position="277"/>
    </location>
</feature>
<feature type="domain" description="MSP" evidence="9">
    <location>
        <begin position="12"/>
        <end position="152"/>
    </location>
</feature>
<evidence type="ECO:0000256" key="4">
    <source>
        <dbReference type="ARBA" id="ARBA00022989"/>
    </source>
</evidence>
<gene>
    <name evidence="10" type="ORF">FisN_4Hh211</name>
</gene>